<evidence type="ECO:0000313" key="2">
    <source>
        <dbReference type="EMBL" id="CAA6809341.1"/>
    </source>
</evidence>
<dbReference type="PANTHER" id="PTHR11614">
    <property type="entry name" value="PHOSPHOLIPASE-RELATED"/>
    <property type="match status" value="1"/>
</dbReference>
<evidence type="ECO:0000259" key="1">
    <source>
        <dbReference type="SMART" id="SM00563"/>
    </source>
</evidence>
<protein>
    <recommendedName>
        <fullName evidence="1">Phospholipid/glycerol acyltransferase domain-containing protein</fullName>
    </recommendedName>
</protein>
<dbReference type="Pfam" id="PF01553">
    <property type="entry name" value="Acyltransferase"/>
    <property type="match status" value="1"/>
</dbReference>
<dbReference type="SUPFAM" id="SSF53474">
    <property type="entry name" value="alpha/beta-Hydrolases"/>
    <property type="match status" value="1"/>
</dbReference>
<sequence length="706" mass="81738">MSFSYHTSIYLIKLFKKLIGANIEVRGFENFDESIPTLFVANHFTRFETFIMPYVLYSKNSQKVRSLADSSIFVGGLGKFLSRIGTVSTKDELRNEIILGDLVAGNCSWIIYPEGAMIKNKKVVQKDNYILTTPYRTGAVHTGASILAMKSQLIKEEYRHCKSTGNKERIKELEKLYFIDPKKGISYQSTQIVPINITYTNFHPKKDNYLITILRSLVGSKSARLNEEILIESNILLNSKICVSYQKPIDVSKYLYKTRQRYKESHPDINISKQILQLQRSDLTNICMKEIYENVVLHFDHIFALVLFYYGEKTVSINDLKRVIYLVTSYVKDFHKYELHSNIKDDLIEIINDKDSKLFNNALDLALSQDILKFDSDHLIINKDNLNLNHEFHTIRIKNTFKVLLNEIDLLDELKYKVKQYLLSIDNPKRELFYQLSYEDKASFLKDYKKYYSALKSKPTNIGEPKLFFNPEYKTGIVLTHGFSSAPAEMQEIAQMLHDAKYNVYITRIKGHGTTPEDLKNRTYQEWYNSIDTSICIMNQISDKLFLVGLSTGGLLSLLASKNSKINGIVSINSALYLNDFRTSFIPVLNKLNSFLSIFDFEQDSFVNKPQNPDINYDLYYTASINELKKLMKECEQNLKNIEAPILIIQSKDDNVVDPKSAKTIYKNVNSKNKQIHYIDTKTHVITTTEEKFEVFDEILKFIKSN</sequence>
<organism evidence="2">
    <name type="scientific">uncultured Campylobacterales bacterium</name>
    <dbReference type="NCBI Taxonomy" id="352960"/>
    <lineage>
        <taxon>Bacteria</taxon>
        <taxon>Pseudomonadati</taxon>
        <taxon>Campylobacterota</taxon>
        <taxon>Epsilonproteobacteria</taxon>
        <taxon>Campylobacterales</taxon>
        <taxon>environmental samples</taxon>
    </lineage>
</organism>
<reference evidence="2" key="1">
    <citation type="submission" date="2020-01" db="EMBL/GenBank/DDBJ databases">
        <authorList>
            <person name="Meier V. D."/>
            <person name="Meier V D."/>
        </authorList>
    </citation>
    <scope>NUCLEOTIDE SEQUENCE</scope>
    <source>
        <strain evidence="2">HLG_WM_MAG_12</strain>
    </source>
</reference>
<gene>
    <name evidence="2" type="ORF">HELGO_WM17995</name>
</gene>
<dbReference type="InterPro" id="IPR022742">
    <property type="entry name" value="Hydrolase_4"/>
</dbReference>
<dbReference type="SUPFAM" id="SSF69593">
    <property type="entry name" value="Glycerol-3-phosphate (1)-acyltransferase"/>
    <property type="match status" value="1"/>
</dbReference>
<feature type="domain" description="Phospholipid/glycerol acyltransferase" evidence="1">
    <location>
        <begin position="37"/>
        <end position="200"/>
    </location>
</feature>
<name>A0A6S6SQ03_9BACT</name>
<dbReference type="InterPro" id="IPR002123">
    <property type="entry name" value="Plipid/glycerol_acylTrfase"/>
</dbReference>
<proteinExistence type="predicted"/>
<dbReference type="InterPro" id="IPR051044">
    <property type="entry name" value="MAG_DAG_Lipase"/>
</dbReference>
<dbReference type="Pfam" id="PF12146">
    <property type="entry name" value="Hydrolase_4"/>
    <property type="match status" value="1"/>
</dbReference>
<dbReference type="EMBL" id="CACVAW010000037">
    <property type="protein sequence ID" value="CAA6809341.1"/>
    <property type="molecule type" value="Genomic_DNA"/>
</dbReference>
<dbReference type="AlphaFoldDB" id="A0A6S6SQ03"/>
<dbReference type="SMART" id="SM00563">
    <property type="entry name" value="PlsC"/>
    <property type="match status" value="1"/>
</dbReference>
<dbReference type="InterPro" id="IPR029058">
    <property type="entry name" value="AB_hydrolase_fold"/>
</dbReference>
<dbReference type="GO" id="GO:0016746">
    <property type="term" value="F:acyltransferase activity"/>
    <property type="evidence" value="ECO:0007669"/>
    <property type="project" value="InterPro"/>
</dbReference>
<accession>A0A6S6SQ03</accession>
<dbReference type="Gene3D" id="3.40.50.1820">
    <property type="entry name" value="alpha/beta hydrolase"/>
    <property type="match status" value="1"/>
</dbReference>